<feature type="domain" description="HTH rpiR-type" evidence="4">
    <location>
        <begin position="7"/>
        <end position="83"/>
    </location>
</feature>
<dbReference type="Proteomes" id="UP000030982">
    <property type="component" value="Unassembled WGS sequence"/>
</dbReference>
<evidence type="ECO:0000259" key="4">
    <source>
        <dbReference type="PROSITE" id="PS51071"/>
    </source>
</evidence>
<dbReference type="SUPFAM" id="SSF53697">
    <property type="entry name" value="SIS domain"/>
    <property type="match status" value="1"/>
</dbReference>
<dbReference type="Gene3D" id="3.40.50.10490">
    <property type="entry name" value="Glucose-6-phosphate isomerase like protein, domain 1"/>
    <property type="match status" value="1"/>
</dbReference>
<dbReference type="InterPro" id="IPR001347">
    <property type="entry name" value="SIS_dom"/>
</dbReference>
<dbReference type="PANTHER" id="PTHR30514:SF18">
    <property type="entry name" value="RPIR-FAMILY TRANSCRIPTIONAL REGULATOR"/>
    <property type="match status" value="1"/>
</dbReference>
<evidence type="ECO:0000313" key="7">
    <source>
        <dbReference type="Proteomes" id="UP000030982"/>
    </source>
</evidence>
<proteinExistence type="predicted"/>
<keyword evidence="1" id="KW-0805">Transcription regulation</keyword>
<dbReference type="AlphaFoldDB" id="A0A0B2ARI7"/>
<dbReference type="InterPro" id="IPR046348">
    <property type="entry name" value="SIS_dom_sf"/>
</dbReference>
<dbReference type="GO" id="GO:0097367">
    <property type="term" value="F:carbohydrate derivative binding"/>
    <property type="evidence" value="ECO:0007669"/>
    <property type="project" value="InterPro"/>
</dbReference>
<dbReference type="PROSITE" id="PS51464">
    <property type="entry name" value="SIS"/>
    <property type="match status" value="1"/>
</dbReference>
<evidence type="ECO:0000256" key="1">
    <source>
        <dbReference type="ARBA" id="ARBA00023015"/>
    </source>
</evidence>
<evidence type="ECO:0000256" key="3">
    <source>
        <dbReference type="ARBA" id="ARBA00023163"/>
    </source>
</evidence>
<evidence type="ECO:0000259" key="5">
    <source>
        <dbReference type="PROSITE" id="PS51464"/>
    </source>
</evidence>
<protein>
    <submittedName>
        <fullName evidence="6">Transcriptional regulator</fullName>
    </submittedName>
</protein>
<keyword evidence="3" id="KW-0804">Transcription</keyword>
<evidence type="ECO:0000256" key="2">
    <source>
        <dbReference type="ARBA" id="ARBA00023125"/>
    </source>
</evidence>
<comment type="caution">
    <text evidence="6">The sequence shown here is derived from an EMBL/GenBank/DDBJ whole genome shotgun (WGS) entry which is preliminary data.</text>
</comment>
<dbReference type="EMBL" id="JTDL01000077">
    <property type="protein sequence ID" value="KHL04532.1"/>
    <property type="molecule type" value="Genomic_DNA"/>
</dbReference>
<dbReference type="Gene3D" id="1.10.10.10">
    <property type="entry name" value="Winged helix-like DNA-binding domain superfamily/Winged helix DNA-binding domain"/>
    <property type="match status" value="1"/>
</dbReference>
<dbReference type="SUPFAM" id="SSF46689">
    <property type="entry name" value="Homeodomain-like"/>
    <property type="match status" value="1"/>
</dbReference>
<keyword evidence="7" id="KW-1185">Reference proteome</keyword>
<dbReference type="InterPro" id="IPR035472">
    <property type="entry name" value="RpiR-like_SIS"/>
</dbReference>
<name>A0A0B2ARI7_9MICC</name>
<dbReference type="OrthoDB" id="370421at2"/>
<dbReference type="Pfam" id="PF01380">
    <property type="entry name" value="SIS"/>
    <property type="match status" value="1"/>
</dbReference>
<dbReference type="InterPro" id="IPR000281">
    <property type="entry name" value="HTH_RpiR"/>
</dbReference>
<organism evidence="6 7">
    <name type="scientific">Sinomonas humi</name>
    <dbReference type="NCBI Taxonomy" id="1338436"/>
    <lineage>
        <taxon>Bacteria</taxon>
        <taxon>Bacillati</taxon>
        <taxon>Actinomycetota</taxon>
        <taxon>Actinomycetes</taxon>
        <taxon>Micrococcales</taxon>
        <taxon>Micrococcaceae</taxon>
        <taxon>Sinomonas</taxon>
    </lineage>
</organism>
<dbReference type="CDD" id="cd05013">
    <property type="entry name" value="SIS_RpiR"/>
    <property type="match status" value="1"/>
</dbReference>
<evidence type="ECO:0000313" key="6">
    <source>
        <dbReference type="EMBL" id="KHL04532.1"/>
    </source>
</evidence>
<dbReference type="GO" id="GO:0003700">
    <property type="term" value="F:DNA-binding transcription factor activity"/>
    <property type="evidence" value="ECO:0007669"/>
    <property type="project" value="InterPro"/>
</dbReference>
<dbReference type="InterPro" id="IPR009057">
    <property type="entry name" value="Homeodomain-like_sf"/>
</dbReference>
<accession>A0A0B2ARI7</accession>
<dbReference type="GO" id="GO:0003677">
    <property type="term" value="F:DNA binding"/>
    <property type="evidence" value="ECO:0007669"/>
    <property type="project" value="UniProtKB-KW"/>
</dbReference>
<dbReference type="Pfam" id="PF01418">
    <property type="entry name" value="HTH_6"/>
    <property type="match status" value="1"/>
</dbReference>
<dbReference type="PANTHER" id="PTHR30514">
    <property type="entry name" value="GLUCOKINASE"/>
    <property type="match status" value="1"/>
</dbReference>
<dbReference type="STRING" id="1338436.LK10_04900"/>
<gene>
    <name evidence="6" type="ORF">LK10_04900</name>
</gene>
<sequence length="288" mass="31706">MAVGTYEELQAELQERMPALAPGQRRIATVLLSDPEGTALRSIAETAKVAGVNQSSLVRFATMLGLKGYPALVRLCRDHLSGQANLVSRFERAQQRTGQESLFSAVLEHEKDNLTRSYARIGQADWDNAVRTLAEASSVYVMGLRKCAPIAQLLSYLLKLVRRQVEQISPAAGMFVDQLRDLDPEGAFVAVSIRRYTADTVRALEHAKERGLATIALTDDPASPLARLADTTFYLETEGVTILRSLSVFTSVAQTLATAVALHLGTRSRQELLVDEQLLADFHVYYED</sequence>
<dbReference type="GO" id="GO:1901135">
    <property type="term" value="P:carbohydrate derivative metabolic process"/>
    <property type="evidence" value="ECO:0007669"/>
    <property type="project" value="InterPro"/>
</dbReference>
<keyword evidence="2" id="KW-0238">DNA-binding</keyword>
<reference evidence="6 7" key="1">
    <citation type="submission" date="2014-09" db="EMBL/GenBank/DDBJ databases">
        <title>Genome sequence of Sinomonas sp. MUSC 117.</title>
        <authorList>
            <person name="Lee L.-H."/>
        </authorList>
    </citation>
    <scope>NUCLEOTIDE SEQUENCE [LARGE SCALE GENOMIC DNA]</scope>
    <source>
        <strain evidence="6 7">MUSC 117</strain>
    </source>
</reference>
<feature type="domain" description="SIS" evidence="5">
    <location>
        <begin position="129"/>
        <end position="271"/>
    </location>
</feature>
<dbReference type="InterPro" id="IPR047640">
    <property type="entry name" value="RpiR-like"/>
</dbReference>
<dbReference type="PROSITE" id="PS51071">
    <property type="entry name" value="HTH_RPIR"/>
    <property type="match status" value="1"/>
</dbReference>
<dbReference type="InterPro" id="IPR036388">
    <property type="entry name" value="WH-like_DNA-bd_sf"/>
</dbReference>